<keyword evidence="2" id="KW-1185">Reference proteome</keyword>
<dbReference type="RefSeq" id="XP_044684906.1">
    <property type="nucleotide sequence ID" value="XM_044820606.1"/>
</dbReference>
<dbReference type="KEGG" id="fmu:J7337_002880"/>
<dbReference type="EMBL" id="JAHBCI010000002">
    <property type="protein sequence ID" value="KAG9505907.1"/>
    <property type="molecule type" value="Genomic_DNA"/>
</dbReference>
<comment type="caution">
    <text evidence="1">The sequence shown here is derived from an EMBL/GenBank/DDBJ whole genome shotgun (WGS) entry which is preliminary data.</text>
</comment>
<name>A0A9P8DPR9_9HYPO</name>
<dbReference type="Proteomes" id="UP000827133">
    <property type="component" value="Unassembled WGS sequence"/>
</dbReference>
<sequence length="291" mass="32774">MSMPNTEIECARNIALLYYLGRIGCKPQRNSIQDCEPMCKADINRALSLQDEKLLTSTLAFLSSIRDDAMRVTAVCVEENKSSVVVMVAANAKDSHNSPSYFDAAKEGFDKIFRSLSLSGDSSQIIRIVISMCRSRSMSRVRFIKRGQRQGFDPVLKKVKREMAQFTMDDDKKEYMRLGQVLISSLDDVQITLARDPSNTSALDKKLELIINTFGDISRTSSLPTMLLQDTGPRMEPDLCMKLSRTYSILGDTSTIPARLDETAFGKPPAETMIFKLEEHLKTLRKEYNTN</sequence>
<reference evidence="1" key="1">
    <citation type="journal article" date="2021" name="Mol. Plant Microbe Interact.">
        <title>Telomere to telomere genome assembly of Fusarium musae F31, causal agent of crown rot disease of banana.</title>
        <authorList>
            <person name="Degradi L."/>
            <person name="Tava V."/>
            <person name="Kunova A."/>
            <person name="Cortesi P."/>
            <person name="Saracchi M."/>
            <person name="Pasquali M."/>
        </authorList>
    </citation>
    <scope>NUCLEOTIDE SEQUENCE</scope>
    <source>
        <strain evidence="1">F31</strain>
    </source>
</reference>
<dbReference type="AlphaFoldDB" id="A0A9P8DPR9"/>
<evidence type="ECO:0000313" key="1">
    <source>
        <dbReference type="EMBL" id="KAG9505907.1"/>
    </source>
</evidence>
<evidence type="ECO:0000313" key="2">
    <source>
        <dbReference type="Proteomes" id="UP000827133"/>
    </source>
</evidence>
<dbReference type="GeneID" id="68310737"/>
<gene>
    <name evidence="1" type="ORF">J7337_002880</name>
</gene>
<accession>A0A9P8DPR9</accession>
<protein>
    <submittedName>
        <fullName evidence="1">Uncharacterized protein</fullName>
    </submittedName>
</protein>
<proteinExistence type="predicted"/>
<organism evidence="1 2">
    <name type="scientific">Fusarium musae</name>
    <dbReference type="NCBI Taxonomy" id="1042133"/>
    <lineage>
        <taxon>Eukaryota</taxon>
        <taxon>Fungi</taxon>
        <taxon>Dikarya</taxon>
        <taxon>Ascomycota</taxon>
        <taxon>Pezizomycotina</taxon>
        <taxon>Sordariomycetes</taxon>
        <taxon>Hypocreomycetidae</taxon>
        <taxon>Hypocreales</taxon>
        <taxon>Nectriaceae</taxon>
        <taxon>Fusarium</taxon>
    </lineage>
</organism>